<organism evidence="1 2">
    <name type="scientific">Rhizopus delemar (strain RA 99-880 / ATCC MYA-4621 / FGSC 9543 / NRRL 43880)</name>
    <name type="common">Mucormycosis agent</name>
    <name type="synonym">Rhizopus arrhizus var. delemar</name>
    <dbReference type="NCBI Taxonomy" id="246409"/>
    <lineage>
        <taxon>Eukaryota</taxon>
        <taxon>Fungi</taxon>
        <taxon>Fungi incertae sedis</taxon>
        <taxon>Mucoromycota</taxon>
        <taxon>Mucoromycotina</taxon>
        <taxon>Mucoromycetes</taxon>
        <taxon>Mucorales</taxon>
        <taxon>Mucorineae</taxon>
        <taxon>Rhizopodaceae</taxon>
        <taxon>Rhizopus</taxon>
    </lineage>
</organism>
<dbReference type="Proteomes" id="UP000009138">
    <property type="component" value="Unassembled WGS sequence"/>
</dbReference>
<evidence type="ECO:0000313" key="2">
    <source>
        <dbReference type="Proteomes" id="UP000009138"/>
    </source>
</evidence>
<protein>
    <submittedName>
        <fullName evidence="1">Uncharacterized protein</fullName>
    </submittedName>
</protein>
<proteinExistence type="predicted"/>
<gene>
    <name evidence="1" type="ORF">RO3G_06386</name>
</gene>
<dbReference type="VEuPathDB" id="FungiDB:RO3G_06386"/>
<dbReference type="EMBL" id="CH476735">
    <property type="protein sequence ID" value="EIE81681.1"/>
    <property type="molecule type" value="Genomic_DNA"/>
</dbReference>
<dbReference type="RefSeq" id="XP_067517077.1">
    <property type="nucleotide sequence ID" value="XM_067660976.1"/>
</dbReference>
<evidence type="ECO:0000313" key="1">
    <source>
        <dbReference type="EMBL" id="EIE81681.1"/>
    </source>
</evidence>
<accession>I1BZQ1</accession>
<dbReference type="InParanoid" id="I1BZQ1"/>
<sequence>MDHLSSSVFIDESGFDINVGLRVLDLYVRIPQNPKEPNHMELKEERQLNPKIIDKAIQTII</sequence>
<dbReference type="AlphaFoldDB" id="I1BZQ1"/>
<dbReference type="GeneID" id="93613357"/>
<reference evidence="1 2" key="1">
    <citation type="journal article" date="2009" name="PLoS Genet.">
        <title>Genomic analysis of the basal lineage fungus Rhizopus oryzae reveals a whole-genome duplication.</title>
        <authorList>
            <person name="Ma L.-J."/>
            <person name="Ibrahim A.S."/>
            <person name="Skory C."/>
            <person name="Grabherr M.G."/>
            <person name="Burger G."/>
            <person name="Butler M."/>
            <person name="Elias M."/>
            <person name="Idnurm A."/>
            <person name="Lang B.F."/>
            <person name="Sone T."/>
            <person name="Abe A."/>
            <person name="Calvo S.E."/>
            <person name="Corrochano L.M."/>
            <person name="Engels R."/>
            <person name="Fu J."/>
            <person name="Hansberg W."/>
            <person name="Kim J.-M."/>
            <person name="Kodira C.D."/>
            <person name="Koehrsen M.J."/>
            <person name="Liu B."/>
            <person name="Miranda-Saavedra D."/>
            <person name="O'Leary S."/>
            <person name="Ortiz-Castellanos L."/>
            <person name="Poulter R."/>
            <person name="Rodriguez-Romero J."/>
            <person name="Ruiz-Herrera J."/>
            <person name="Shen Y.-Q."/>
            <person name="Zeng Q."/>
            <person name="Galagan J."/>
            <person name="Birren B.W."/>
            <person name="Cuomo C.A."/>
            <person name="Wickes B.L."/>
        </authorList>
    </citation>
    <scope>NUCLEOTIDE SEQUENCE [LARGE SCALE GENOMIC DNA]</scope>
    <source>
        <strain evidence="2">RA 99-880 / ATCC MYA-4621 / FGSC 9543 / NRRL 43880</strain>
    </source>
</reference>
<name>I1BZQ1_RHIO9</name>
<keyword evidence="2" id="KW-1185">Reference proteome</keyword>